<dbReference type="EMBL" id="VSSQ01135082">
    <property type="protein sequence ID" value="MPN60158.1"/>
    <property type="molecule type" value="Genomic_DNA"/>
</dbReference>
<organism evidence="1">
    <name type="scientific">bioreactor metagenome</name>
    <dbReference type="NCBI Taxonomy" id="1076179"/>
    <lineage>
        <taxon>unclassified sequences</taxon>
        <taxon>metagenomes</taxon>
        <taxon>ecological metagenomes</taxon>
    </lineage>
</organism>
<sequence length="97" mass="10361">MLCGNGVVGDAFDPGIGGEGFAFKGFGKFDLFRFGKCESGVFRFDDRGIDLWTVHGVVVGIGNDRRVVDGTGEKCFRLIENLGVSIAVVTVLLDAET</sequence>
<name>A0A645J923_9ZZZZ</name>
<comment type="caution">
    <text evidence="1">The sequence shown here is derived from an EMBL/GenBank/DDBJ whole genome shotgun (WGS) entry which is preliminary data.</text>
</comment>
<protein>
    <submittedName>
        <fullName evidence="1">Uncharacterized protein</fullName>
    </submittedName>
</protein>
<dbReference type="AlphaFoldDB" id="A0A645J923"/>
<reference evidence="1" key="1">
    <citation type="submission" date="2019-08" db="EMBL/GenBank/DDBJ databases">
        <authorList>
            <person name="Kucharzyk K."/>
            <person name="Murdoch R.W."/>
            <person name="Higgins S."/>
            <person name="Loffler F."/>
        </authorList>
    </citation>
    <scope>NUCLEOTIDE SEQUENCE</scope>
</reference>
<accession>A0A645J923</accession>
<gene>
    <name evidence="1" type="ORF">SDC9_207883</name>
</gene>
<proteinExistence type="predicted"/>
<evidence type="ECO:0000313" key="1">
    <source>
        <dbReference type="EMBL" id="MPN60158.1"/>
    </source>
</evidence>